<dbReference type="Gene3D" id="3.40.50.11380">
    <property type="match status" value="1"/>
</dbReference>
<dbReference type="PANTHER" id="PTHR44998">
    <property type="match status" value="1"/>
</dbReference>
<evidence type="ECO:0000313" key="10">
    <source>
        <dbReference type="Proteomes" id="UP000322899"/>
    </source>
</evidence>
<comment type="caution">
    <text evidence="8">The sequence shown here is derived from an EMBL/GenBank/DDBJ whole genome shotgun (WGS) entry which is preliminary data.</text>
</comment>
<feature type="domain" description="O-GlcNAc transferase C-terminal" evidence="6">
    <location>
        <begin position="1517"/>
        <end position="1667"/>
    </location>
</feature>
<evidence type="ECO:0000313" key="7">
    <source>
        <dbReference type="EMBL" id="KAA0149026.1"/>
    </source>
</evidence>
<evidence type="ECO:0000256" key="2">
    <source>
        <dbReference type="ARBA" id="ARBA00022679"/>
    </source>
</evidence>
<reference evidence="10 11" key="1">
    <citation type="submission" date="2019-07" db="EMBL/GenBank/DDBJ databases">
        <title>Genomes of Cafeteria roenbergensis.</title>
        <authorList>
            <person name="Fischer M.G."/>
            <person name="Hackl T."/>
            <person name="Roman M."/>
        </authorList>
    </citation>
    <scope>NUCLEOTIDE SEQUENCE [LARGE SCALE GENOMIC DNA]</scope>
    <source>
        <strain evidence="7 11">BVI</strain>
        <strain evidence="8 12">Cflag</strain>
        <strain evidence="9 10">E4-10P</strain>
    </source>
</reference>
<evidence type="ECO:0000256" key="4">
    <source>
        <dbReference type="ARBA" id="ARBA00022803"/>
    </source>
</evidence>
<evidence type="ECO:0000259" key="6">
    <source>
        <dbReference type="Pfam" id="PF13844"/>
    </source>
</evidence>
<feature type="region of interest" description="Disordered" evidence="5">
    <location>
        <begin position="802"/>
        <end position="825"/>
    </location>
</feature>
<dbReference type="EMBL" id="VLTN01000047">
    <property type="protein sequence ID" value="KAA0149026.1"/>
    <property type="molecule type" value="Genomic_DNA"/>
</dbReference>
<dbReference type="Proteomes" id="UP000323011">
    <property type="component" value="Unassembled WGS sequence"/>
</dbReference>
<evidence type="ECO:0000256" key="1">
    <source>
        <dbReference type="ARBA" id="ARBA00004922"/>
    </source>
</evidence>
<comment type="pathway">
    <text evidence="1">Protein modification; protein glycosylation.</text>
</comment>
<dbReference type="GO" id="GO:0016757">
    <property type="term" value="F:glycosyltransferase activity"/>
    <property type="evidence" value="ECO:0007669"/>
    <property type="project" value="TreeGrafter"/>
</dbReference>
<keyword evidence="4" id="KW-0802">TPR repeat</keyword>
<dbReference type="Gene3D" id="3.40.50.2000">
    <property type="entry name" value="Glycogen Phosphorylase B"/>
    <property type="match status" value="1"/>
</dbReference>
<keyword evidence="2" id="KW-0808">Transferase</keyword>
<sequence>MARSGVRVTMEINVADWVRPQSPPGSLQFVEEAALASRLAAGIATRDDFVTTLLLAEKGRAAGGVLGWLAAAASRTCAWLAGAEEGKGVQELKLAWSLLEQHGPAPRAIMASGRKAYEVATKDMVDAIWVITDEKSPNTPDSAVAISVALRAARYSVGALGAEVRKALATRQALRVRSGLDAGCRLNASLAAHRGFVFWDGGKCPGANSRAFVPPSGAALTAATVRWTAMRAPSLAWSVAQFPSAPRFTLSGEDRWWCDAWAKGAAAVTGGAGSEAPTLPCPCSLVLEGEIRSDPGAVDPFWMTRTDHWGSAEESIGLWRRNVAAAVADGAGALAAAGARRTGRYAPATGAAGSRAWWGRLPSSACQFDPSTTASVAIVVPGTATITMVNGSVASAAPQTTWATDFGIEQRFVYKRPGRALALSARWPGMPMDVGPSMAQMAEEAALAGLAWSAGVTEADVLPDPSRPPLFERLKSLHPLLEPGLMLENELLSHRLPDLVVAASAARWSAVNLLNHVNPNATLSSAFAFAAGFPEGSSVAWSVICFAMFNNGHRGFGLLASAAGVRWRPWHWNTLVNTGTLAAHGSLESAKTAAVLSWADALSRALEAPAEGRSLADDTLASAPVAVPFSEALPLRQYGAGTPWGAVTKSPVAPVQGTVDRRGLVRARRPGDAEDRKVGVPVDDATGPLVAAASVFPDADAAAALTRAGIPQSPGPLVAWKPELDEIHSLNEPGEWLWIFSPGGGVSNTRPVSITAREQGVPPLPVLPAGNLSESGGHRACDWTDCTSHGRRLAKLSRRLLQARSDTRPPGSGPEPDPCEDTGNADRRDLAARLDRVASLLFHVLAPVDAVCPSDVVERAFPPTTDRALAQLGSRAALRAANATLRLLETLGYGRVAASVAEATGACAPPPPTHQRTAHGHSSDDVLTAALDEAAATIRGPALDHQASQWQWSQDAVTSNLLARGRSGDQVAAYWRASQIALASPPSIGAVSASIAICPSIVSSRQEVAPTRAAFAGTMVQLLRARLAAKALEEVLRQIAPAKTAGTSSSAVADAVGRAAEAASSSNAWVARQSERPFYISYHGRGIGSALIVRLFELAAAPDHLPAGPAAERLRAAQCAAGRELGGKRPAQRLSSWSPTVELAAKTAVAMGRCALRPAVAAGDLLDMRGASVALAMRAGARTNERSFVTLPNMQGKLAASMAVEGLSLPWWRVIPAEAPTVPPQLALLAGSEQRAAQSLGLRNTTKWVMHQLKLPVDPGASASPSSFSETALASAQTAWKPLPRPLGLLERAALAAGSDPCLALGLRKARVGFISSFFRVEHPHGHVLRAAAAGLDRSFFEVVLIRLTPFIDIDPNITLIADSVVDVSADKLEGALRAVKLLGLDAVIFSDQLATAAGFMLGSQRFAPVQAVFGGDPMTSGHSNSLDYFMGGDRTEGDGSDVRAPEDLSQQPVEERFGAALYAEQLVRLEGQGYSYDPAPSAVPPLSLAERLKLALPQGGGDGVSSPVLIGCIQSSFKLSPSLDDVFAAVLRSLPKAQILLIAARHPSWQAKLEARWVRVMPDVVNRMFVSPRTAPGEPFMKLMASVDMVIHPLPFGGSRTAADSLAAGVPFVSMPSRLVTGRMARSLLASIGADALMATSPSHMVRILLRLAASPETRRALGESMMHRSHLAWNRPEVAMQWQAFLMTALRLPVRDRRWTQRLIAAQQAADAAALREAVASDPHGDLLGRPLQGCSDQPPSPEEALRWGEGVAARLAGEHTLFAAGAPAVADWER</sequence>
<dbReference type="OrthoDB" id="9991317at2759"/>
<dbReference type="GO" id="GO:0006493">
    <property type="term" value="P:protein O-linked glycosylation"/>
    <property type="evidence" value="ECO:0007669"/>
    <property type="project" value="TreeGrafter"/>
</dbReference>
<protein>
    <recommendedName>
        <fullName evidence="6">O-GlcNAc transferase C-terminal domain-containing protein</fullName>
    </recommendedName>
</protein>
<evidence type="ECO:0000313" key="11">
    <source>
        <dbReference type="Proteomes" id="UP000323011"/>
    </source>
</evidence>
<proteinExistence type="predicted"/>
<organism evidence="8 12">
    <name type="scientific">Cafeteria roenbergensis</name>
    <name type="common">Marine flagellate</name>
    <dbReference type="NCBI Taxonomy" id="33653"/>
    <lineage>
        <taxon>Eukaryota</taxon>
        <taxon>Sar</taxon>
        <taxon>Stramenopiles</taxon>
        <taxon>Bigyra</taxon>
        <taxon>Opalozoa</taxon>
        <taxon>Bicosoecida</taxon>
        <taxon>Cafeteriaceae</taxon>
        <taxon>Cafeteria</taxon>
    </lineage>
</organism>
<dbReference type="EMBL" id="VLTM01000100">
    <property type="protein sequence ID" value="KAA0153492.1"/>
    <property type="molecule type" value="Genomic_DNA"/>
</dbReference>
<keyword evidence="3" id="KW-0677">Repeat</keyword>
<evidence type="ECO:0000256" key="5">
    <source>
        <dbReference type="SAM" id="MobiDB-lite"/>
    </source>
</evidence>
<dbReference type="Proteomes" id="UP000322899">
    <property type="component" value="Unassembled WGS sequence"/>
</dbReference>
<evidence type="ECO:0000313" key="8">
    <source>
        <dbReference type="EMBL" id="KAA0153492.1"/>
    </source>
</evidence>
<evidence type="ECO:0000313" key="9">
    <source>
        <dbReference type="EMBL" id="KAA0173210.1"/>
    </source>
</evidence>
<dbReference type="Proteomes" id="UP000325113">
    <property type="component" value="Unassembled WGS sequence"/>
</dbReference>
<keyword evidence="11" id="KW-1185">Reference proteome</keyword>
<name>A0A5A8CK80_CAFRO</name>
<dbReference type="PANTHER" id="PTHR44998:SF1">
    <property type="entry name" value="UDP-N-ACETYLGLUCOSAMINE--PEPTIDE N-ACETYLGLUCOSAMINYLTRANSFERASE 110 KDA SUBUNIT"/>
    <property type="match status" value="1"/>
</dbReference>
<dbReference type="Pfam" id="PF13844">
    <property type="entry name" value="Glyco_transf_41"/>
    <property type="match status" value="1"/>
</dbReference>
<dbReference type="EMBL" id="VLTO01000036">
    <property type="protein sequence ID" value="KAA0173210.1"/>
    <property type="molecule type" value="Genomic_DNA"/>
</dbReference>
<accession>A0A5A8CK80</accession>
<dbReference type="InterPro" id="IPR029489">
    <property type="entry name" value="OGT/SEC/SPY_C"/>
</dbReference>
<gene>
    <name evidence="9" type="ORF">FNF27_05298</name>
    <name evidence="7" type="ORF">FNF29_06317</name>
    <name evidence="8" type="ORF">FNF31_06483</name>
</gene>
<evidence type="ECO:0000313" key="12">
    <source>
        <dbReference type="Proteomes" id="UP000325113"/>
    </source>
</evidence>
<evidence type="ECO:0000256" key="3">
    <source>
        <dbReference type="ARBA" id="ARBA00022737"/>
    </source>
</evidence>